<dbReference type="InterPro" id="IPR003959">
    <property type="entry name" value="ATPase_AAA_core"/>
</dbReference>
<evidence type="ECO:0000256" key="5">
    <source>
        <dbReference type="ARBA" id="ARBA00023004"/>
    </source>
</evidence>
<keyword evidence="6" id="KW-0406">Ion transport</keyword>
<dbReference type="Pfam" id="PF13476">
    <property type="entry name" value="AAA_23"/>
    <property type="match status" value="1"/>
</dbReference>
<proteinExistence type="predicted"/>
<dbReference type="STRING" id="48256.CLHUN_39140"/>
<comment type="subcellular location">
    <subcellularLocation>
        <location evidence="1">Cell membrane</location>
        <topology evidence="1">Peripheral membrane protein</topology>
    </subcellularLocation>
</comment>
<sequence>MSRIRKFIAKLIAGGWEELTQYLSSYLIKGDFEEEYLNHIPALRFLPSFNFTKPVTFFVGENGIGKSTLIEALAVSCGFNAEGGSKHMNFKTKETHSSLYKNIKVRRNIPFPSDGYFLRAESLYNLATEVDRLDKIGIWGESTGHDFLKKNYGGKSLHEQSHGESFFNLLMNRFGSNSIFFLDEPEAALSPTRQLAIITRINDLVEQNCQFIIATHSPVLTAIPYSEIIEITDEGAKITPYTETQNYIVTKTFLENPSKMMRLLLEDS</sequence>
<evidence type="ECO:0000256" key="7">
    <source>
        <dbReference type="ARBA" id="ARBA00023136"/>
    </source>
</evidence>
<evidence type="ECO:0000313" key="9">
    <source>
        <dbReference type="EMBL" id="OPX42263.1"/>
    </source>
</evidence>
<dbReference type="SMART" id="SM00382">
    <property type="entry name" value="AAA"/>
    <property type="match status" value="1"/>
</dbReference>
<evidence type="ECO:0000259" key="8">
    <source>
        <dbReference type="SMART" id="SM00382"/>
    </source>
</evidence>
<keyword evidence="10" id="KW-1185">Reference proteome</keyword>
<dbReference type="GO" id="GO:0005886">
    <property type="term" value="C:plasma membrane"/>
    <property type="evidence" value="ECO:0007669"/>
    <property type="project" value="UniProtKB-SubCell"/>
</dbReference>
<dbReference type="AlphaFoldDB" id="A0A1V4SEU3"/>
<keyword evidence="2" id="KW-0813">Transport</keyword>
<dbReference type="Proteomes" id="UP000191554">
    <property type="component" value="Unassembled WGS sequence"/>
</dbReference>
<dbReference type="PANTHER" id="PTHR42771:SF2">
    <property type="entry name" value="IRON(3+)-HYDROXAMATE IMPORT ATP-BINDING PROTEIN FHUC"/>
    <property type="match status" value="1"/>
</dbReference>
<dbReference type="InterPro" id="IPR003593">
    <property type="entry name" value="AAA+_ATPase"/>
</dbReference>
<reference evidence="9 10" key="1">
    <citation type="submission" date="2017-03" db="EMBL/GenBank/DDBJ databases">
        <title>Genome sequence of Clostridium hungatei DSM 14427.</title>
        <authorList>
            <person name="Poehlein A."/>
            <person name="Daniel R."/>
        </authorList>
    </citation>
    <scope>NUCLEOTIDE SEQUENCE [LARGE SCALE GENOMIC DNA]</scope>
    <source>
        <strain evidence="9 10">DSM 14427</strain>
    </source>
</reference>
<dbReference type="InterPro" id="IPR027417">
    <property type="entry name" value="P-loop_NTPase"/>
</dbReference>
<evidence type="ECO:0000256" key="6">
    <source>
        <dbReference type="ARBA" id="ARBA00023065"/>
    </source>
</evidence>
<feature type="domain" description="AAA+ ATPase" evidence="8">
    <location>
        <begin position="52"/>
        <end position="235"/>
    </location>
</feature>
<dbReference type="InterPro" id="IPR051535">
    <property type="entry name" value="Siderophore_ABC-ATPase"/>
</dbReference>
<dbReference type="EMBL" id="MZGX01000032">
    <property type="protein sequence ID" value="OPX42263.1"/>
    <property type="molecule type" value="Genomic_DNA"/>
</dbReference>
<evidence type="ECO:0000256" key="1">
    <source>
        <dbReference type="ARBA" id="ARBA00004202"/>
    </source>
</evidence>
<keyword evidence="4" id="KW-0410">Iron transport</keyword>
<evidence type="ECO:0000256" key="4">
    <source>
        <dbReference type="ARBA" id="ARBA00022496"/>
    </source>
</evidence>
<keyword evidence="3" id="KW-1003">Cell membrane</keyword>
<dbReference type="PANTHER" id="PTHR42771">
    <property type="entry name" value="IRON(3+)-HYDROXAMATE IMPORT ATP-BINDING PROTEIN FHUC"/>
    <property type="match status" value="1"/>
</dbReference>
<evidence type="ECO:0000256" key="2">
    <source>
        <dbReference type="ARBA" id="ARBA00022448"/>
    </source>
</evidence>
<dbReference type="Gene3D" id="3.40.50.300">
    <property type="entry name" value="P-loop containing nucleotide triphosphate hydrolases"/>
    <property type="match status" value="2"/>
</dbReference>
<dbReference type="GO" id="GO:0005524">
    <property type="term" value="F:ATP binding"/>
    <property type="evidence" value="ECO:0007669"/>
    <property type="project" value="InterPro"/>
</dbReference>
<accession>A0A1V4SEU3</accession>
<dbReference type="GO" id="GO:0006302">
    <property type="term" value="P:double-strand break repair"/>
    <property type="evidence" value="ECO:0007669"/>
    <property type="project" value="InterPro"/>
</dbReference>
<dbReference type="GO" id="GO:0006826">
    <property type="term" value="P:iron ion transport"/>
    <property type="evidence" value="ECO:0007669"/>
    <property type="project" value="UniProtKB-KW"/>
</dbReference>
<protein>
    <submittedName>
        <fullName evidence="9">DNA replication and repair protein RecF</fullName>
    </submittedName>
</protein>
<evidence type="ECO:0000256" key="3">
    <source>
        <dbReference type="ARBA" id="ARBA00022475"/>
    </source>
</evidence>
<organism evidence="9 10">
    <name type="scientific">Ruminiclostridium hungatei</name>
    <name type="common">Clostridium hungatei</name>
    <dbReference type="NCBI Taxonomy" id="48256"/>
    <lineage>
        <taxon>Bacteria</taxon>
        <taxon>Bacillati</taxon>
        <taxon>Bacillota</taxon>
        <taxon>Clostridia</taxon>
        <taxon>Eubacteriales</taxon>
        <taxon>Oscillospiraceae</taxon>
        <taxon>Ruminiclostridium</taxon>
    </lineage>
</organism>
<dbReference type="SUPFAM" id="SSF52540">
    <property type="entry name" value="P-loop containing nucleoside triphosphate hydrolases"/>
    <property type="match status" value="1"/>
</dbReference>
<name>A0A1V4SEU3_RUMHU</name>
<keyword evidence="7" id="KW-0472">Membrane</keyword>
<dbReference type="InterPro" id="IPR038729">
    <property type="entry name" value="Rad50/SbcC_AAA"/>
</dbReference>
<comment type="caution">
    <text evidence="9">The sequence shown here is derived from an EMBL/GenBank/DDBJ whole genome shotgun (WGS) entry which is preliminary data.</text>
</comment>
<dbReference type="GO" id="GO:0016887">
    <property type="term" value="F:ATP hydrolysis activity"/>
    <property type="evidence" value="ECO:0007669"/>
    <property type="project" value="InterPro"/>
</dbReference>
<keyword evidence="5" id="KW-0408">Iron</keyword>
<dbReference type="Pfam" id="PF13304">
    <property type="entry name" value="AAA_21"/>
    <property type="match status" value="1"/>
</dbReference>
<evidence type="ECO:0000313" key="10">
    <source>
        <dbReference type="Proteomes" id="UP000191554"/>
    </source>
</evidence>
<gene>
    <name evidence="9" type="primary">recF_3</name>
    <name evidence="9" type="ORF">CLHUN_39140</name>
</gene>